<comment type="subcellular location">
    <subcellularLocation>
        <location evidence="1">Cell membrane</location>
        <topology evidence="1">Multi-pass membrane protein</topology>
    </subcellularLocation>
</comment>
<keyword evidence="9" id="KW-1185">Reference proteome</keyword>
<keyword evidence="2" id="KW-1003">Cell membrane</keyword>
<dbReference type="InterPro" id="IPR018076">
    <property type="entry name" value="T2SS_GspF_dom"/>
</dbReference>
<evidence type="ECO:0000256" key="6">
    <source>
        <dbReference type="SAM" id="Phobius"/>
    </source>
</evidence>
<keyword evidence="3 6" id="KW-0812">Transmembrane</keyword>
<comment type="caution">
    <text evidence="8">The sequence shown here is derived from an EMBL/GenBank/DDBJ whole genome shotgun (WGS) entry which is preliminary data.</text>
</comment>
<keyword evidence="4 6" id="KW-1133">Transmembrane helix</keyword>
<evidence type="ECO:0000256" key="3">
    <source>
        <dbReference type="ARBA" id="ARBA00022692"/>
    </source>
</evidence>
<name>A0ABW4KI40_9BACI</name>
<sequence>MILLNLSFFLTVSLFYLLLFSWGRRKREVIHRRVETYFYAVPAAGPYENLGDLPFYGRVIDPQWKKFKKRFQKKINHEETYKLETKLLQAGQPYGFSPVEFTLLQMLLKILLPALVIFVAILAGVSAMYIIIAAMIAFAAAHILPSYLLKVKTDQRNQSALKALPDTLDLLTISLEAGLGFDGALGKVVSRKKSILTQEFGICLEEMRLGKVRREALKGMNQRLSLEEMQSFIHSIIQAEKLGIGMVSVLRVQSGDMREHRRQRAEEKAMKAPIKMLFPLVLFIFPTLFIVLLGPAIIKFMESFS</sequence>
<dbReference type="Pfam" id="PF00482">
    <property type="entry name" value="T2SSF"/>
    <property type="match status" value="1"/>
</dbReference>
<evidence type="ECO:0000256" key="5">
    <source>
        <dbReference type="ARBA" id="ARBA00023136"/>
    </source>
</evidence>
<keyword evidence="5 6" id="KW-0472">Membrane</keyword>
<evidence type="ECO:0000256" key="2">
    <source>
        <dbReference type="ARBA" id="ARBA00022475"/>
    </source>
</evidence>
<accession>A0ABW4KI40</accession>
<feature type="transmembrane region" description="Helical" evidence="6">
    <location>
        <begin position="129"/>
        <end position="149"/>
    </location>
</feature>
<protein>
    <submittedName>
        <fullName evidence="8">Type II secretion system F family protein</fullName>
    </submittedName>
</protein>
<dbReference type="PANTHER" id="PTHR35007">
    <property type="entry name" value="INTEGRAL MEMBRANE PROTEIN-RELATED"/>
    <property type="match status" value="1"/>
</dbReference>
<reference evidence="9" key="1">
    <citation type="journal article" date="2019" name="Int. J. Syst. Evol. Microbiol.">
        <title>The Global Catalogue of Microorganisms (GCM) 10K type strain sequencing project: providing services to taxonomists for standard genome sequencing and annotation.</title>
        <authorList>
            <consortium name="The Broad Institute Genomics Platform"/>
            <consortium name="The Broad Institute Genome Sequencing Center for Infectious Disease"/>
            <person name="Wu L."/>
            <person name="Ma J."/>
        </authorList>
    </citation>
    <scope>NUCLEOTIDE SEQUENCE [LARGE SCALE GENOMIC DNA]</scope>
    <source>
        <strain evidence="9">CGMCC 1.12295</strain>
    </source>
</reference>
<evidence type="ECO:0000313" key="8">
    <source>
        <dbReference type="EMBL" id="MFD1707617.1"/>
    </source>
</evidence>
<dbReference type="RefSeq" id="WP_380774356.1">
    <property type="nucleotide sequence ID" value="NZ_JBHUEO010000037.1"/>
</dbReference>
<proteinExistence type="predicted"/>
<feature type="transmembrane region" description="Helical" evidence="6">
    <location>
        <begin position="106"/>
        <end position="123"/>
    </location>
</feature>
<evidence type="ECO:0000256" key="4">
    <source>
        <dbReference type="ARBA" id="ARBA00022989"/>
    </source>
</evidence>
<evidence type="ECO:0000256" key="1">
    <source>
        <dbReference type="ARBA" id="ARBA00004651"/>
    </source>
</evidence>
<feature type="transmembrane region" description="Helical" evidence="6">
    <location>
        <begin position="6"/>
        <end position="23"/>
    </location>
</feature>
<dbReference type="PANTHER" id="PTHR35007:SF2">
    <property type="entry name" value="PILUS ASSEMBLE PROTEIN"/>
    <property type="match status" value="1"/>
</dbReference>
<organism evidence="8 9">
    <name type="scientific">Siminovitchia sediminis</name>
    <dbReference type="NCBI Taxonomy" id="1274353"/>
    <lineage>
        <taxon>Bacteria</taxon>
        <taxon>Bacillati</taxon>
        <taxon>Bacillota</taxon>
        <taxon>Bacilli</taxon>
        <taxon>Bacillales</taxon>
        <taxon>Bacillaceae</taxon>
        <taxon>Siminovitchia</taxon>
    </lineage>
</organism>
<evidence type="ECO:0000259" key="7">
    <source>
        <dbReference type="Pfam" id="PF00482"/>
    </source>
</evidence>
<evidence type="ECO:0000313" key="9">
    <source>
        <dbReference type="Proteomes" id="UP001597301"/>
    </source>
</evidence>
<feature type="domain" description="Type II secretion system protein GspF" evidence="7">
    <location>
        <begin position="168"/>
        <end position="293"/>
    </location>
</feature>
<feature type="transmembrane region" description="Helical" evidence="6">
    <location>
        <begin position="277"/>
        <end position="298"/>
    </location>
</feature>
<dbReference type="EMBL" id="JBHUEO010000037">
    <property type="protein sequence ID" value="MFD1707617.1"/>
    <property type="molecule type" value="Genomic_DNA"/>
</dbReference>
<gene>
    <name evidence="8" type="ORF">ACFSCZ_12870</name>
</gene>
<dbReference type="Proteomes" id="UP001597301">
    <property type="component" value="Unassembled WGS sequence"/>
</dbReference>